<evidence type="ECO:0000256" key="1">
    <source>
        <dbReference type="SAM" id="MobiDB-lite"/>
    </source>
</evidence>
<feature type="compositionally biased region" description="Polar residues" evidence="1">
    <location>
        <begin position="17"/>
        <end position="26"/>
    </location>
</feature>
<feature type="region of interest" description="Disordered" evidence="1">
    <location>
        <begin position="1"/>
        <end position="26"/>
    </location>
</feature>
<evidence type="ECO:0000313" key="3">
    <source>
        <dbReference type="Proteomes" id="UP000275078"/>
    </source>
</evidence>
<sequence length="230" mass="26313">MKNLPEGSQPEPEAPAPTSTRTKPLLSTESHVDDMWPYTNRSNEPLDGQKRIQLLTGCGAPRPIVHPLGEFSRVMSFLPRNVMEVWRLWTEYFVPDGLYKANGFHGRVWLNDDPTEALKLLYWVRDGFWIARTVGDAMIGSEAAEEFAGQDDILLLYHPPVFYPPEVALIKKDNVNSRNFFPHKGPYTPVRYNPMSPADCEHFQAFFREQRDRLMAEIAISANQGARLRP</sequence>
<dbReference type="Proteomes" id="UP000275078">
    <property type="component" value="Unassembled WGS sequence"/>
</dbReference>
<organism evidence="2 3">
    <name type="scientific">Ascobolus immersus RN42</name>
    <dbReference type="NCBI Taxonomy" id="1160509"/>
    <lineage>
        <taxon>Eukaryota</taxon>
        <taxon>Fungi</taxon>
        <taxon>Dikarya</taxon>
        <taxon>Ascomycota</taxon>
        <taxon>Pezizomycotina</taxon>
        <taxon>Pezizomycetes</taxon>
        <taxon>Pezizales</taxon>
        <taxon>Ascobolaceae</taxon>
        <taxon>Ascobolus</taxon>
    </lineage>
</organism>
<proteinExistence type="predicted"/>
<name>A0A3N4ILG7_ASCIM</name>
<gene>
    <name evidence="2" type="ORF">BJ508DRAFT_320874</name>
</gene>
<keyword evidence="3" id="KW-1185">Reference proteome</keyword>
<dbReference type="AlphaFoldDB" id="A0A3N4ILG7"/>
<accession>A0A3N4ILG7</accession>
<protein>
    <submittedName>
        <fullName evidence="2">Uncharacterized protein</fullName>
    </submittedName>
</protein>
<dbReference type="EMBL" id="ML119647">
    <property type="protein sequence ID" value="RPA86972.1"/>
    <property type="molecule type" value="Genomic_DNA"/>
</dbReference>
<evidence type="ECO:0000313" key="2">
    <source>
        <dbReference type="EMBL" id="RPA86972.1"/>
    </source>
</evidence>
<reference evidence="2 3" key="1">
    <citation type="journal article" date="2018" name="Nat. Ecol. Evol.">
        <title>Pezizomycetes genomes reveal the molecular basis of ectomycorrhizal truffle lifestyle.</title>
        <authorList>
            <person name="Murat C."/>
            <person name="Payen T."/>
            <person name="Noel B."/>
            <person name="Kuo A."/>
            <person name="Morin E."/>
            <person name="Chen J."/>
            <person name="Kohler A."/>
            <person name="Krizsan K."/>
            <person name="Balestrini R."/>
            <person name="Da Silva C."/>
            <person name="Montanini B."/>
            <person name="Hainaut M."/>
            <person name="Levati E."/>
            <person name="Barry K.W."/>
            <person name="Belfiori B."/>
            <person name="Cichocki N."/>
            <person name="Clum A."/>
            <person name="Dockter R.B."/>
            <person name="Fauchery L."/>
            <person name="Guy J."/>
            <person name="Iotti M."/>
            <person name="Le Tacon F."/>
            <person name="Lindquist E.A."/>
            <person name="Lipzen A."/>
            <person name="Malagnac F."/>
            <person name="Mello A."/>
            <person name="Molinier V."/>
            <person name="Miyauchi S."/>
            <person name="Poulain J."/>
            <person name="Riccioni C."/>
            <person name="Rubini A."/>
            <person name="Sitrit Y."/>
            <person name="Splivallo R."/>
            <person name="Traeger S."/>
            <person name="Wang M."/>
            <person name="Zifcakova L."/>
            <person name="Wipf D."/>
            <person name="Zambonelli A."/>
            <person name="Paolocci F."/>
            <person name="Nowrousian M."/>
            <person name="Ottonello S."/>
            <person name="Baldrian P."/>
            <person name="Spatafora J.W."/>
            <person name="Henrissat B."/>
            <person name="Nagy L.G."/>
            <person name="Aury J.M."/>
            <person name="Wincker P."/>
            <person name="Grigoriev I.V."/>
            <person name="Bonfante P."/>
            <person name="Martin F.M."/>
        </authorList>
    </citation>
    <scope>NUCLEOTIDE SEQUENCE [LARGE SCALE GENOMIC DNA]</scope>
    <source>
        <strain evidence="2 3">RN42</strain>
    </source>
</reference>